<dbReference type="EMBL" id="RQYT01000017">
    <property type="protein sequence ID" value="RRD49381.1"/>
    <property type="molecule type" value="Genomic_DNA"/>
</dbReference>
<dbReference type="AlphaFoldDB" id="A0A3P1WT89"/>
<dbReference type="Proteomes" id="UP000280935">
    <property type="component" value="Unassembled WGS sequence"/>
</dbReference>
<protein>
    <submittedName>
        <fullName evidence="1">Uncharacterized protein</fullName>
    </submittedName>
</protein>
<accession>A0A3P1WT89</accession>
<proteinExistence type="predicted"/>
<comment type="caution">
    <text evidence="1">The sequence shown here is derived from an EMBL/GenBank/DDBJ whole genome shotgun (WGS) entry which is preliminary data.</text>
</comment>
<reference evidence="1 2" key="1">
    <citation type="submission" date="2018-11" db="EMBL/GenBank/DDBJ databases">
        <title>Genomes From Bacteria Associated with the Canine Oral Cavity: a Test Case for Automated Genome-Based Taxonomic Assignment.</title>
        <authorList>
            <person name="Coil D.A."/>
            <person name="Jospin G."/>
            <person name="Darling A.E."/>
            <person name="Wallis C."/>
            <person name="Davis I.J."/>
            <person name="Harris S."/>
            <person name="Eisen J.A."/>
            <person name="Holcombe L.J."/>
            <person name="O'Flynn C."/>
        </authorList>
    </citation>
    <scope>NUCLEOTIDE SEQUENCE [LARGE SCALE GENOMIC DNA]</scope>
    <source>
        <strain evidence="1 2">OH2822_COT-296</strain>
    </source>
</reference>
<sequence length="288" mass="32134">MTTISLPEIAEIVWHTTAAWRATTCHDGTYCPTKRAPYGHGDPGAVMMAEECRRKGCLDLVHELLMHVETSLTKESVQRNLEGVAKVGGYIRTMVTTHMSDMRRKERVKRGFPAKTNRDDGAPGRVNAVLRTTEGERGEWLVQIFRILRSWPFGANHVAGHWPVSGLTQEYLKNHKDPIDEAQVLADIRKVLQVAKEVLGATWVHDHLTLPSHSNGPAEALSDTSALAEPPTTDHALATMLVSAYDRLQRKGASDDEALMRAIKEIYGVEVRITREIREAVQEFRQAG</sequence>
<evidence type="ECO:0000313" key="2">
    <source>
        <dbReference type="Proteomes" id="UP000280935"/>
    </source>
</evidence>
<gene>
    <name evidence="1" type="ORF">EII35_08430</name>
</gene>
<dbReference type="RefSeq" id="WP_125228026.1">
    <property type="nucleotide sequence ID" value="NZ_RQYT01000017.1"/>
</dbReference>
<dbReference type="OrthoDB" id="3721598at2"/>
<name>A0A3P1WT89_9ACTN</name>
<evidence type="ECO:0000313" key="1">
    <source>
        <dbReference type="EMBL" id="RRD49381.1"/>
    </source>
</evidence>
<organism evidence="1 2">
    <name type="scientific">Arachnia propionica</name>
    <dbReference type="NCBI Taxonomy" id="1750"/>
    <lineage>
        <taxon>Bacteria</taxon>
        <taxon>Bacillati</taxon>
        <taxon>Actinomycetota</taxon>
        <taxon>Actinomycetes</taxon>
        <taxon>Propionibacteriales</taxon>
        <taxon>Propionibacteriaceae</taxon>
        <taxon>Arachnia</taxon>
    </lineage>
</organism>